<dbReference type="PANTHER" id="PTHR34821:SF2">
    <property type="entry name" value="INNER MEMBRANE PROTEIN YDCZ"/>
    <property type="match status" value="1"/>
</dbReference>
<name>Q9RVB7_DEIRA</name>
<dbReference type="Pfam" id="PF04657">
    <property type="entry name" value="DMT_YdcZ"/>
    <property type="match status" value="1"/>
</dbReference>
<keyword evidence="3" id="KW-1185">Reference proteome</keyword>
<feature type="transmembrane region" description="Helical" evidence="1">
    <location>
        <begin position="109"/>
        <end position="133"/>
    </location>
</feature>
<dbReference type="GO" id="GO:0005886">
    <property type="term" value="C:plasma membrane"/>
    <property type="evidence" value="ECO:0000318"/>
    <property type="project" value="GO_Central"/>
</dbReference>
<proteinExistence type="predicted"/>
<feature type="transmembrane region" description="Helical" evidence="1">
    <location>
        <begin position="84"/>
        <end position="103"/>
    </location>
</feature>
<dbReference type="AlphaFoldDB" id="Q9RVB7"/>
<gene>
    <name evidence="2" type="ordered locus">DR_1112</name>
</gene>
<dbReference type="PaxDb" id="243230-DR_1112"/>
<feature type="transmembrane region" description="Helical" evidence="1">
    <location>
        <begin position="52"/>
        <end position="72"/>
    </location>
</feature>
<dbReference type="GeneID" id="69517358"/>
<dbReference type="EnsemblBacteria" id="AAF10690">
    <property type="protein sequence ID" value="AAF10690"/>
    <property type="gene ID" value="DR_1112"/>
</dbReference>
<feature type="transmembrane region" description="Helical" evidence="1">
    <location>
        <begin position="145"/>
        <end position="161"/>
    </location>
</feature>
<dbReference type="Proteomes" id="UP000002524">
    <property type="component" value="Chromosome 1"/>
</dbReference>
<dbReference type="STRING" id="243230.DR_1112"/>
<dbReference type="InParanoid" id="Q9RVB7"/>
<dbReference type="PIR" id="G75435">
    <property type="entry name" value="G75435"/>
</dbReference>
<sequence>MTSSSPGPASPFSHVRLAGPLLLLIAAGALLPGQFAVNTALARQVGSVVLAGTVSYGVGSLLLLLLLGLGRATPDWAAGRRAPAWAWLGGVVGSAYVVGSVVLTRELGAGLATTLVIAAQLLTALLLDHFGWLGLTRRPLNRRRTAAALLALAGLALRLWGTR</sequence>
<reference evidence="2 3" key="1">
    <citation type="journal article" date="1999" name="Science">
        <title>Genome sequence of the radioresistant bacterium Deinococcus radiodurans R1.</title>
        <authorList>
            <person name="White O."/>
            <person name="Eisen J.A."/>
            <person name="Heidelberg J.F."/>
            <person name="Hickey E.K."/>
            <person name="Peterson J.D."/>
            <person name="Dodson R.J."/>
            <person name="Haft D.H."/>
            <person name="Gwinn M.L."/>
            <person name="Nelson W.C."/>
            <person name="Richardson D.L."/>
            <person name="Moffat K.S."/>
            <person name="Qin H."/>
            <person name="Jiang L."/>
            <person name="Pamphile W."/>
            <person name="Crosby M."/>
            <person name="Shen M."/>
            <person name="Vamathevan J.J."/>
            <person name="Lam P."/>
            <person name="McDonald L."/>
            <person name="Utterback T."/>
            <person name="Zalewski C."/>
            <person name="Makarova K.S."/>
            <person name="Aravind L."/>
            <person name="Daly M.J."/>
            <person name="Minton K.W."/>
            <person name="Fleischmann R.D."/>
            <person name="Ketchum K.A."/>
            <person name="Nelson K.E."/>
            <person name="Salzberg S."/>
            <person name="Smith H.O."/>
            <person name="Venter J.C."/>
            <person name="Fraser C.M."/>
        </authorList>
    </citation>
    <scope>NUCLEOTIDE SEQUENCE [LARGE SCALE GENOMIC DNA]</scope>
    <source>
        <strain evidence="3">ATCC 13939 / DSM 20539 / JCM 16871 / LMG 4051 / NBRC 15346 / NCIMB 9279 / R1 / VKM B-1422</strain>
    </source>
</reference>
<keyword evidence="1" id="KW-0472">Membrane</keyword>
<dbReference type="RefSeq" id="WP_010887755.1">
    <property type="nucleotide sequence ID" value="NC_001263.1"/>
</dbReference>
<dbReference type="KEGG" id="dra:DR_1112"/>
<protein>
    <recommendedName>
        <fullName evidence="4">DMT family transporter</fullName>
    </recommendedName>
</protein>
<evidence type="ECO:0008006" key="4">
    <source>
        <dbReference type="Google" id="ProtNLM"/>
    </source>
</evidence>
<evidence type="ECO:0000313" key="3">
    <source>
        <dbReference type="Proteomes" id="UP000002524"/>
    </source>
</evidence>
<dbReference type="PATRIC" id="fig|243230.17.peg.1308"/>
<dbReference type="HOGENOM" id="CLU_068878_1_1_0"/>
<evidence type="ECO:0000256" key="1">
    <source>
        <dbReference type="SAM" id="Phobius"/>
    </source>
</evidence>
<keyword evidence="1" id="KW-1133">Transmembrane helix</keyword>
<dbReference type="EMBL" id="AE000513">
    <property type="protein sequence ID" value="AAF10690.1"/>
    <property type="molecule type" value="Genomic_DNA"/>
</dbReference>
<accession>Q9RVB7</accession>
<dbReference type="PANTHER" id="PTHR34821">
    <property type="entry name" value="INNER MEMBRANE PROTEIN YDCZ"/>
    <property type="match status" value="1"/>
</dbReference>
<dbReference type="eggNOG" id="COG3238">
    <property type="taxonomic scope" value="Bacteria"/>
</dbReference>
<dbReference type="InterPro" id="IPR006750">
    <property type="entry name" value="YdcZ"/>
</dbReference>
<evidence type="ECO:0000313" key="2">
    <source>
        <dbReference type="EMBL" id="AAF10690.1"/>
    </source>
</evidence>
<organism evidence="2 3">
    <name type="scientific">Deinococcus radiodurans (strain ATCC 13939 / DSM 20539 / JCM 16871 / CCUG 27074 / LMG 4051 / NBRC 15346 / NCIMB 9279 / VKM B-1422 / R1)</name>
    <dbReference type="NCBI Taxonomy" id="243230"/>
    <lineage>
        <taxon>Bacteria</taxon>
        <taxon>Thermotogati</taxon>
        <taxon>Deinococcota</taxon>
        <taxon>Deinococci</taxon>
        <taxon>Deinococcales</taxon>
        <taxon>Deinococcaceae</taxon>
        <taxon>Deinococcus</taxon>
    </lineage>
</organism>
<keyword evidence="1" id="KW-0812">Transmembrane</keyword>